<sequence length="123" mass="14133">MQPTKSFADLIVWQKSYKLCVELYQITKSFPANENYGLTSQIRRCSVSIPSNIAEGYGRKNRKEYIQFLYTANGSLAEFQTQLMLAKDIGYLKTDDFDTLYALSQEVGRMLWKMIVGLKEIAP</sequence>
<reference evidence="1" key="1">
    <citation type="submission" date="2020-07" db="EMBL/GenBank/DDBJ databases">
        <title>Huge and variable diversity of episymbiotic CPR bacteria and DPANN archaea in groundwater ecosystems.</title>
        <authorList>
            <person name="He C.Y."/>
            <person name="Keren R."/>
            <person name="Whittaker M."/>
            <person name="Farag I.F."/>
            <person name="Doudna J."/>
            <person name="Cate J.H.D."/>
            <person name="Banfield J.F."/>
        </authorList>
    </citation>
    <scope>NUCLEOTIDE SEQUENCE</scope>
    <source>
        <strain evidence="1">NC_groundwater_1520_Pr4_B-0.1um_53_5</strain>
    </source>
</reference>
<organism evidence="1 2">
    <name type="scientific">candidate division TA06 bacterium</name>
    <dbReference type="NCBI Taxonomy" id="2250710"/>
    <lineage>
        <taxon>Bacteria</taxon>
        <taxon>Bacteria division TA06</taxon>
    </lineage>
</organism>
<name>A0A933IAC8_UNCT6</name>
<dbReference type="Gene3D" id="1.20.1440.60">
    <property type="entry name" value="23S rRNA-intervening sequence"/>
    <property type="match status" value="1"/>
</dbReference>
<dbReference type="AlphaFoldDB" id="A0A933IAC8"/>
<evidence type="ECO:0000313" key="1">
    <source>
        <dbReference type="EMBL" id="MBI4726283.1"/>
    </source>
</evidence>
<dbReference type="EMBL" id="JACQXR010000042">
    <property type="protein sequence ID" value="MBI4726283.1"/>
    <property type="molecule type" value="Genomic_DNA"/>
</dbReference>
<dbReference type="PANTHER" id="PTHR38471">
    <property type="entry name" value="FOUR HELIX BUNDLE PROTEIN"/>
    <property type="match status" value="1"/>
</dbReference>
<dbReference type="NCBIfam" id="TIGR02436">
    <property type="entry name" value="four helix bundle protein"/>
    <property type="match status" value="1"/>
</dbReference>
<dbReference type="Pfam" id="PF05635">
    <property type="entry name" value="23S_rRNA_IVP"/>
    <property type="match status" value="1"/>
</dbReference>
<dbReference type="Proteomes" id="UP000736328">
    <property type="component" value="Unassembled WGS sequence"/>
</dbReference>
<dbReference type="SUPFAM" id="SSF158446">
    <property type="entry name" value="IVS-encoded protein-like"/>
    <property type="match status" value="1"/>
</dbReference>
<protein>
    <submittedName>
        <fullName evidence="1">Four helix bundle protein</fullName>
    </submittedName>
</protein>
<comment type="caution">
    <text evidence="1">The sequence shown here is derived from an EMBL/GenBank/DDBJ whole genome shotgun (WGS) entry which is preliminary data.</text>
</comment>
<dbReference type="NCBIfam" id="NF008911">
    <property type="entry name" value="PRK12275.1-2"/>
    <property type="match status" value="1"/>
</dbReference>
<accession>A0A933IAC8</accession>
<dbReference type="CDD" id="cd16377">
    <property type="entry name" value="23S_rRNA_IVP_like"/>
    <property type="match status" value="1"/>
</dbReference>
<dbReference type="InterPro" id="IPR036583">
    <property type="entry name" value="23S_rRNA_IVS_sf"/>
</dbReference>
<dbReference type="InterPro" id="IPR012657">
    <property type="entry name" value="23S_rRNA-intervening_sequence"/>
</dbReference>
<gene>
    <name evidence="1" type="ORF">HY768_03495</name>
</gene>
<dbReference type="PANTHER" id="PTHR38471:SF2">
    <property type="entry name" value="FOUR HELIX BUNDLE PROTEIN"/>
    <property type="match status" value="1"/>
</dbReference>
<proteinExistence type="predicted"/>
<evidence type="ECO:0000313" key="2">
    <source>
        <dbReference type="Proteomes" id="UP000736328"/>
    </source>
</evidence>